<dbReference type="Proteomes" id="UP000799444">
    <property type="component" value="Unassembled WGS sequence"/>
</dbReference>
<keyword evidence="1" id="KW-1133">Transmembrane helix</keyword>
<gene>
    <name evidence="2" type="ORF">EJ04DRAFT_512465</name>
</gene>
<protein>
    <recommendedName>
        <fullName evidence="4">FAR-17a/AIG1-like protein</fullName>
    </recommendedName>
</protein>
<comment type="caution">
    <text evidence="2">The sequence shown here is derived from an EMBL/GenBank/DDBJ whole genome shotgun (WGS) entry which is preliminary data.</text>
</comment>
<organism evidence="2 3">
    <name type="scientific">Polyplosphaeria fusca</name>
    <dbReference type="NCBI Taxonomy" id="682080"/>
    <lineage>
        <taxon>Eukaryota</taxon>
        <taxon>Fungi</taxon>
        <taxon>Dikarya</taxon>
        <taxon>Ascomycota</taxon>
        <taxon>Pezizomycotina</taxon>
        <taxon>Dothideomycetes</taxon>
        <taxon>Pleosporomycetidae</taxon>
        <taxon>Pleosporales</taxon>
        <taxon>Tetraplosphaeriaceae</taxon>
        <taxon>Polyplosphaeria</taxon>
    </lineage>
</organism>
<dbReference type="PANTHER" id="PTHR12242:SF1">
    <property type="entry name" value="MYND-TYPE DOMAIN-CONTAINING PROTEIN"/>
    <property type="match status" value="1"/>
</dbReference>
<feature type="transmembrane region" description="Helical" evidence="1">
    <location>
        <begin position="34"/>
        <end position="55"/>
    </location>
</feature>
<evidence type="ECO:0000256" key="1">
    <source>
        <dbReference type="SAM" id="Phobius"/>
    </source>
</evidence>
<keyword evidence="3" id="KW-1185">Reference proteome</keyword>
<dbReference type="PANTHER" id="PTHR12242">
    <property type="entry name" value="OS02G0130600 PROTEIN-RELATED"/>
    <property type="match status" value="1"/>
</dbReference>
<evidence type="ECO:0000313" key="3">
    <source>
        <dbReference type="Proteomes" id="UP000799444"/>
    </source>
</evidence>
<feature type="transmembrane region" description="Helical" evidence="1">
    <location>
        <begin position="191"/>
        <end position="210"/>
    </location>
</feature>
<accession>A0A9P4R0I2</accession>
<name>A0A9P4R0I2_9PLEO</name>
<feature type="transmembrane region" description="Helical" evidence="1">
    <location>
        <begin position="161"/>
        <end position="179"/>
    </location>
</feature>
<feature type="transmembrane region" description="Helical" evidence="1">
    <location>
        <begin position="91"/>
        <end position="111"/>
    </location>
</feature>
<dbReference type="OrthoDB" id="419711at2759"/>
<feature type="transmembrane region" description="Helical" evidence="1">
    <location>
        <begin position="131"/>
        <end position="149"/>
    </location>
</feature>
<feature type="transmembrane region" description="Helical" evidence="1">
    <location>
        <begin position="230"/>
        <end position="256"/>
    </location>
</feature>
<keyword evidence="1" id="KW-0812">Transmembrane</keyword>
<evidence type="ECO:0000313" key="2">
    <source>
        <dbReference type="EMBL" id="KAF2734479.1"/>
    </source>
</evidence>
<dbReference type="GO" id="GO:0016020">
    <property type="term" value="C:membrane"/>
    <property type="evidence" value="ECO:0007669"/>
    <property type="project" value="TreeGrafter"/>
</dbReference>
<keyword evidence="1" id="KW-0472">Membrane</keyword>
<sequence>MQFFSYAAYGIAPTGFDTQKTFVRSPFISPLTLACLRALIAVYCFSALIVCYSYLAHHTTTNTLQDVNIDSYTLVTGYAGIGQSLSFFTYLTYWSLGFYFLASSVHTFCYALRGRTWLHSWPRPLQLAHSAYYTSVVCFPWLVSIVFWGTMYSGPWPKQRFVQWINISVHGLNSVFALFEVTVPTTRPFPWTHLSFLITVLSVYLGLAYLTRLTGGFYVYEWMNPAHGAAGIVIHILCYTVAMVAIFFLVMGAIRLRDYLTNSDRKDEGEGKMMKLEDGSAFSISSKVGSTSTVSV</sequence>
<dbReference type="AlphaFoldDB" id="A0A9P4R0I2"/>
<dbReference type="EMBL" id="ML996147">
    <property type="protein sequence ID" value="KAF2734479.1"/>
    <property type="molecule type" value="Genomic_DNA"/>
</dbReference>
<reference evidence="2" key="1">
    <citation type="journal article" date="2020" name="Stud. Mycol.">
        <title>101 Dothideomycetes genomes: a test case for predicting lifestyles and emergence of pathogens.</title>
        <authorList>
            <person name="Haridas S."/>
            <person name="Albert R."/>
            <person name="Binder M."/>
            <person name="Bloem J."/>
            <person name="Labutti K."/>
            <person name="Salamov A."/>
            <person name="Andreopoulos B."/>
            <person name="Baker S."/>
            <person name="Barry K."/>
            <person name="Bills G."/>
            <person name="Bluhm B."/>
            <person name="Cannon C."/>
            <person name="Castanera R."/>
            <person name="Culley D."/>
            <person name="Daum C."/>
            <person name="Ezra D."/>
            <person name="Gonzalez J."/>
            <person name="Henrissat B."/>
            <person name="Kuo A."/>
            <person name="Liang C."/>
            <person name="Lipzen A."/>
            <person name="Lutzoni F."/>
            <person name="Magnuson J."/>
            <person name="Mondo S."/>
            <person name="Nolan M."/>
            <person name="Ohm R."/>
            <person name="Pangilinan J."/>
            <person name="Park H.-J."/>
            <person name="Ramirez L."/>
            <person name="Alfaro M."/>
            <person name="Sun H."/>
            <person name="Tritt A."/>
            <person name="Yoshinaga Y."/>
            <person name="Zwiers L.-H."/>
            <person name="Turgeon B."/>
            <person name="Goodwin S."/>
            <person name="Spatafora J."/>
            <person name="Crous P."/>
            <person name="Grigoriev I."/>
        </authorList>
    </citation>
    <scope>NUCLEOTIDE SEQUENCE</scope>
    <source>
        <strain evidence="2">CBS 125425</strain>
    </source>
</reference>
<proteinExistence type="predicted"/>
<evidence type="ECO:0008006" key="4">
    <source>
        <dbReference type="Google" id="ProtNLM"/>
    </source>
</evidence>